<protein>
    <submittedName>
        <fullName evidence="5">Fatty-acyl-CoA synthase</fullName>
    </submittedName>
</protein>
<dbReference type="Pfam" id="PF00501">
    <property type="entry name" value="AMP-binding"/>
    <property type="match status" value="1"/>
</dbReference>
<dbReference type="Pfam" id="PF13193">
    <property type="entry name" value="AMP-binding_C"/>
    <property type="match status" value="1"/>
</dbReference>
<dbReference type="InterPro" id="IPR045851">
    <property type="entry name" value="AMP-bd_C_sf"/>
</dbReference>
<gene>
    <name evidence="5" type="ORF">SAMN04488570_1560</name>
</gene>
<evidence type="ECO:0000256" key="2">
    <source>
        <dbReference type="ARBA" id="ARBA00022598"/>
    </source>
</evidence>
<accession>A0A1H1R195</accession>
<dbReference type="InterPro" id="IPR020845">
    <property type="entry name" value="AMP-binding_CS"/>
</dbReference>
<evidence type="ECO:0000259" key="3">
    <source>
        <dbReference type="Pfam" id="PF00501"/>
    </source>
</evidence>
<dbReference type="AlphaFoldDB" id="A0A1H1R195"/>
<dbReference type="SUPFAM" id="SSF56801">
    <property type="entry name" value="Acetyl-CoA synthetase-like"/>
    <property type="match status" value="1"/>
</dbReference>
<dbReference type="OrthoDB" id="9803968at2"/>
<dbReference type="InterPro" id="IPR025110">
    <property type="entry name" value="AMP-bd_C"/>
</dbReference>
<reference evidence="6" key="1">
    <citation type="submission" date="2016-10" db="EMBL/GenBank/DDBJ databases">
        <authorList>
            <person name="Varghese N."/>
            <person name="Submissions S."/>
        </authorList>
    </citation>
    <scope>NUCLEOTIDE SEQUENCE [LARGE SCALE GENOMIC DNA]</scope>
    <source>
        <strain evidence="6">DSM 22127</strain>
    </source>
</reference>
<dbReference type="Proteomes" id="UP000198859">
    <property type="component" value="Chromosome I"/>
</dbReference>
<keyword evidence="6" id="KW-1185">Reference proteome</keyword>
<dbReference type="GO" id="GO:0006631">
    <property type="term" value="P:fatty acid metabolic process"/>
    <property type="evidence" value="ECO:0007669"/>
    <property type="project" value="TreeGrafter"/>
</dbReference>
<evidence type="ECO:0000259" key="4">
    <source>
        <dbReference type="Pfam" id="PF13193"/>
    </source>
</evidence>
<dbReference type="PANTHER" id="PTHR43201">
    <property type="entry name" value="ACYL-COA SYNTHETASE"/>
    <property type="match status" value="1"/>
</dbReference>
<evidence type="ECO:0000256" key="1">
    <source>
        <dbReference type="ARBA" id="ARBA00006432"/>
    </source>
</evidence>
<evidence type="ECO:0000313" key="6">
    <source>
        <dbReference type="Proteomes" id="UP000198859"/>
    </source>
</evidence>
<sequence length="523" mass="56985">MHPGTHAATTPDKPALVMADTGETLTYRELEERSVRLAHVLRDGDGASGGSFTGLRTGDNVTVLSENSLRHHEVYWAAMRSGLYVTALNFHLSLEEQVYIVRDCGARVLVVSAGQRERARAIAEQVPGIELRLAFGGEVEGFDDYEAALAGASPAAYDDQPAGADMLYSSGTTGHPKAIKPPLPQRQVTEPGDLMLAVFAPMYGFDGDTVYLSPAPLYHAAPLRFVGMVTATGGTVVVMPSFDPETALRLVQEHRVTHSQWVPTMFVRMLKLPEQVRAAYDVSSLRVAIHAAAPCPVEVKQRMMDWWGPILHEYYAATEAAGVTLVGPQDWLERPGTVGRAGLGIVRVCDESSPDAEELPVGETGLIYFEREQMPFVYHNDPDRTRAAQHPHHDNWATTGDIGRVDEDGFVYLTDRKAFMIISGGANIYPQEVENVLTLHPSVLDVAVIGVPDDDMGEVVKAVVQPAPGATPGPALEAELIAYARERIAHLKAPRSVDFVDSLPRTPTGKLVKRKLREAYVRA</sequence>
<dbReference type="EMBL" id="LT629757">
    <property type="protein sequence ID" value="SDS29410.1"/>
    <property type="molecule type" value="Genomic_DNA"/>
</dbReference>
<keyword evidence="2" id="KW-0436">Ligase</keyword>
<dbReference type="GO" id="GO:0031956">
    <property type="term" value="F:medium-chain fatty acid-CoA ligase activity"/>
    <property type="evidence" value="ECO:0007669"/>
    <property type="project" value="TreeGrafter"/>
</dbReference>
<dbReference type="InterPro" id="IPR000873">
    <property type="entry name" value="AMP-dep_synth/lig_dom"/>
</dbReference>
<proteinExistence type="inferred from homology"/>
<feature type="domain" description="AMP-binding enzyme C-terminal" evidence="4">
    <location>
        <begin position="432"/>
        <end position="510"/>
    </location>
</feature>
<dbReference type="RefSeq" id="WP_091728068.1">
    <property type="nucleotide sequence ID" value="NZ_LT629757.1"/>
</dbReference>
<organism evidence="5 6">
    <name type="scientific">Nocardioides scoriae</name>
    <dbReference type="NCBI Taxonomy" id="642780"/>
    <lineage>
        <taxon>Bacteria</taxon>
        <taxon>Bacillati</taxon>
        <taxon>Actinomycetota</taxon>
        <taxon>Actinomycetes</taxon>
        <taxon>Propionibacteriales</taxon>
        <taxon>Nocardioidaceae</taxon>
        <taxon>Nocardioides</taxon>
    </lineage>
</organism>
<dbReference type="Gene3D" id="3.30.300.30">
    <property type="match status" value="1"/>
</dbReference>
<feature type="domain" description="AMP-dependent synthetase/ligase" evidence="3">
    <location>
        <begin position="6"/>
        <end position="374"/>
    </location>
</feature>
<dbReference type="InterPro" id="IPR042099">
    <property type="entry name" value="ANL_N_sf"/>
</dbReference>
<dbReference type="PANTHER" id="PTHR43201:SF5">
    <property type="entry name" value="MEDIUM-CHAIN ACYL-COA LIGASE ACSF2, MITOCHONDRIAL"/>
    <property type="match status" value="1"/>
</dbReference>
<comment type="similarity">
    <text evidence="1">Belongs to the ATP-dependent AMP-binding enzyme family.</text>
</comment>
<evidence type="ECO:0000313" key="5">
    <source>
        <dbReference type="EMBL" id="SDS29410.1"/>
    </source>
</evidence>
<name>A0A1H1R195_9ACTN</name>
<dbReference type="Gene3D" id="3.40.50.12780">
    <property type="entry name" value="N-terminal domain of ligase-like"/>
    <property type="match status" value="1"/>
</dbReference>
<dbReference type="PROSITE" id="PS00455">
    <property type="entry name" value="AMP_BINDING"/>
    <property type="match status" value="1"/>
</dbReference>
<dbReference type="STRING" id="642780.SAMN04488570_1560"/>